<feature type="compositionally biased region" description="Gly residues" evidence="1">
    <location>
        <begin position="12"/>
        <end position="22"/>
    </location>
</feature>
<evidence type="ECO:0000313" key="3">
    <source>
        <dbReference type="Proteomes" id="UP000004184"/>
    </source>
</evidence>
<dbReference type="HOGENOM" id="CLU_2071907_0_0_11"/>
<proteinExistence type="predicted"/>
<accession>D9XC86</accession>
<reference evidence="3" key="1">
    <citation type="submission" date="2009-02" db="EMBL/GenBank/DDBJ databases">
        <title>Annotation of Streptomyces viridochromogenes strain DSM 40736.</title>
        <authorList>
            <consortium name="The Broad Institute Genome Sequencing Platform"/>
            <consortium name="Broad Institute Microbial Sequencing Center"/>
            <person name="Fischbach M."/>
            <person name="Godfrey P."/>
            <person name="Ward D."/>
            <person name="Young S."/>
            <person name="Zeng Q."/>
            <person name="Koehrsen M."/>
            <person name="Alvarado L."/>
            <person name="Berlin A.M."/>
            <person name="Bochicchio J."/>
            <person name="Borenstein D."/>
            <person name="Chapman S.B."/>
            <person name="Chen Z."/>
            <person name="Engels R."/>
            <person name="Freedman E."/>
            <person name="Gellesch M."/>
            <person name="Goldberg J."/>
            <person name="Griggs A."/>
            <person name="Gujja S."/>
            <person name="Heilman E.R."/>
            <person name="Heiman D.I."/>
            <person name="Hepburn T.A."/>
            <person name="Howarth C."/>
            <person name="Jen D."/>
            <person name="Larson L."/>
            <person name="Lewis B."/>
            <person name="Mehta T."/>
            <person name="Park D."/>
            <person name="Pearson M."/>
            <person name="Richards J."/>
            <person name="Roberts A."/>
            <person name="Saif S."/>
            <person name="Shea T.D."/>
            <person name="Shenoy N."/>
            <person name="Sisk P."/>
            <person name="Stolte C."/>
            <person name="Sykes S.N."/>
            <person name="Thomson T."/>
            <person name="Walk T."/>
            <person name="White J."/>
            <person name="Yandava C."/>
            <person name="Straight P."/>
            <person name="Clardy J."/>
            <person name="Hung D."/>
            <person name="Kolter R."/>
            <person name="Mekalanos J."/>
            <person name="Walker S."/>
            <person name="Walsh C.T."/>
            <person name="Wieland-Brown L.C."/>
            <person name="Haas B."/>
            <person name="Nusbaum C."/>
            <person name="Birren B."/>
        </authorList>
    </citation>
    <scope>NUCLEOTIDE SEQUENCE [LARGE SCALE GENOMIC DNA]</scope>
    <source>
        <strain evidence="3">DSM 40736 / JCM 4977 / BCRC 1201 / Tue 494</strain>
    </source>
</reference>
<evidence type="ECO:0000313" key="2">
    <source>
        <dbReference type="EMBL" id="EFL30317.1"/>
    </source>
</evidence>
<organism evidence="2 3">
    <name type="scientific">Streptomyces viridochromogenes (strain DSM 40736 / JCM 4977 / BCRC 1201 / Tue 494)</name>
    <dbReference type="NCBI Taxonomy" id="591159"/>
    <lineage>
        <taxon>Bacteria</taxon>
        <taxon>Bacillati</taxon>
        <taxon>Actinomycetota</taxon>
        <taxon>Actinomycetes</taxon>
        <taxon>Kitasatosporales</taxon>
        <taxon>Streptomycetaceae</taxon>
        <taxon>Streptomyces</taxon>
    </lineage>
</organism>
<dbReference type="AlphaFoldDB" id="D9XC86"/>
<evidence type="ECO:0000256" key="1">
    <source>
        <dbReference type="SAM" id="MobiDB-lite"/>
    </source>
</evidence>
<dbReference type="Proteomes" id="UP000004184">
    <property type="component" value="Unassembled WGS sequence"/>
</dbReference>
<feature type="region of interest" description="Disordered" evidence="1">
    <location>
        <begin position="1"/>
        <end position="48"/>
    </location>
</feature>
<name>D9XC86_STRVT</name>
<protein>
    <submittedName>
        <fullName evidence="2">Predicted protein</fullName>
    </submittedName>
</protein>
<sequence length="118" mass="12065">MGVGCRESDAGLGAGQDGGYGAGMRDTEPPDSIARNPGAPSSSNTWMPREAAAAIAPSSLPGVVSRGLVGGPEGFEVEYIGADGARRRVGLAECWAEQALWSRAWAAKESVLDFAVTA</sequence>
<keyword evidence="3" id="KW-1185">Reference proteome</keyword>
<gene>
    <name evidence="2" type="ORF">SSQG_00835</name>
</gene>
<dbReference type="EMBL" id="GG657757">
    <property type="protein sequence ID" value="EFL30317.1"/>
    <property type="molecule type" value="Genomic_DNA"/>
</dbReference>